<protein>
    <submittedName>
        <fullName evidence="6">RRP12</fullName>
    </submittedName>
</protein>
<feature type="compositionally biased region" description="Acidic residues" evidence="3">
    <location>
        <begin position="1242"/>
        <end position="1254"/>
    </location>
</feature>
<dbReference type="InterPro" id="IPR057860">
    <property type="entry name" value="HEAT_RRP12_N"/>
</dbReference>
<accession>A0AAI9SXA5</accession>
<feature type="compositionally biased region" description="Low complexity" evidence="3">
    <location>
        <begin position="1081"/>
        <end position="1102"/>
    </location>
</feature>
<dbReference type="SUPFAM" id="SSF48371">
    <property type="entry name" value="ARM repeat"/>
    <property type="match status" value="1"/>
</dbReference>
<dbReference type="InterPro" id="IPR052087">
    <property type="entry name" value="RRP12"/>
</dbReference>
<feature type="region of interest" description="Disordered" evidence="3">
    <location>
        <begin position="1072"/>
        <end position="1104"/>
    </location>
</feature>
<dbReference type="Proteomes" id="UP001202479">
    <property type="component" value="Unassembled WGS sequence"/>
</dbReference>
<feature type="compositionally biased region" description="Basic residues" evidence="3">
    <location>
        <begin position="1228"/>
        <end position="1237"/>
    </location>
</feature>
<reference evidence="6" key="1">
    <citation type="journal article" date="2022" name="DNA Res.">
        <title>Genome analysis of five recently described species of the CUG-Ser clade uncovers Candida theae as a new hybrid lineage with pathogenic potential in the Candida parapsilosis species complex.</title>
        <authorList>
            <person name="Mixao V."/>
            <person name="Del Olmo V."/>
            <person name="Hegedusova E."/>
            <person name="Saus E."/>
            <person name="Pryszcz L."/>
            <person name="Cillingova A."/>
            <person name="Nosek J."/>
            <person name="Gabaldon T."/>
        </authorList>
    </citation>
    <scope>NUCLEOTIDE SEQUENCE</scope>
    <source>
        <strain evidence="6">CBS 10844</strain>
    </source>
</reference>
<feature type="domain" description="RRP12 N-terminal HEAT" evidence="5">
    <location>
        <begin position="31"/>
        <end position="283"/>
    </location>
</feature>
<name>A0AAI9SXA5_9ASCO</name>
<dbReference type="RefSeq" id="XP_049180524.1">
    <property type="nucleotide sequence ID" value="XM_049323635.1"/>
</dbReference>
<evidence type="ECO:0000256" key="1">
    <source>
        <dbReference type="ARBA" id="ARBA00004123"/>
    </source>
</evidence>
<dbReference type="GO" id="GO:0005634">
    <property type="term" value="C:nucleus"/>
    <property type="evidence" value="ECO:0007669"/>
    <property type="project" value="UniProtKB-SubCell"/>
</dbReference>
<comment type="caution">
    <text evidence="6">The sequence shown here is derived from an EMBL/GenBank/DDBJ whole genome shotgun (WGS) entry which is preliminary data.</text>
</comment>
<feature type="region of interest" description="Disordered" evidence="3">
    <location>
        <begin position="1224"/>
        <end position="1292"/>
    </location>
</feature>
<organism evidence="6 7">
    <name type="scientific">Candida oxycetoniae</name>
    <dbReference type="NCBI Taxonomy" id="497107"/>
    <lineage>
        <taxon>Eukaryota</taxon>
        <taxon>Fungi</taxon>
        <taxon>Dikarya</taxon>
        <taxon>Ascomycota</taxon>
        <taxon>Saccharomycotina</taxon>
        <taxon>Pichiomycetes</taxon>
        <taxon>Debaryomycetaceae</taxon>
        <taxon>Candida/Lodderomyces clade</taxon>
        <taxon>Candida</taxon>
    </lineage>
</organism>
<feature type="domain" description="RRP12 HEAT" evidence="4">
    <location>
        <begin position="653"/>
        <end position="698"/>
    </location>
</feature>
<proteinExistence type="predicted"/>
<feature type="domain" description="RRP12 HEAT" evidence="4">
    <location>
        <begin position="359"/>
        <end position="629"/>
    </location>
</feature>
<evidence type="ECO:0000259" key="5">
    <source>
        <dbReference type="Pfam" id="PF25772"/>
    </source>
</evidence>
<keyword evidence="7" id="KW-1185">Reference proteome</keyword>
<keyword evidence="2" id="KW-0539">Nucleus</keyword>
<evidence type="ECO:0000313" key="6">
    <source>
        <dbReference type="EMBL" id="KAI3404779.2"/>
    </source>
</evidence>
<feature type="region of interest" description="Disordered" evidence="3">
    <location>
        <begin position="633"/>
        <end position="657"/>
    </location>
</feature>
<evidence type="ECO:0000256" key="3">
    <source>
        <dbReference type="SAM" id="MobiDB-lite"/>
    </source>
</evidence>
<sequence>MMSGDGTADQQVFVDQNELEDKLLKIRSQINSKLDNQKHLAIILSAVEENIEEQNDAKTPISYVVSFLSLLDQCIKDDKIIDGSLAASTTYFLDLLFPFTPKPFLKQKFKEILLKISQLLNVEADAPLARSAIGAIESLLLAQDNLLWTTHRAGAISPNRAFLALIELSFDARPKVRRRAQEAVKSILEKSSTNMNSVHITGAIASDASLKRLKDILYQGKKNKKKSNIDKDTKSQIIHCLQLIATIASTISWPVENIEDLCDALLDVSKTTDQFLVAAAFEAFEGLFKSMTNVVDIAKYTKVLDIIFDLKPSTNDIHLSTTWLRVVAKALEGYSMLSPLECIKRLPQVLVVVSQLLLSDSKDLYTNASNCLVSIISQTIPDKFLLQPNTQYSITEDIYEVVDSTITFIAEMIETELFSIKYQHAIGSVLAFVKAAILKFQSRANPDFLSIIKTIGDWRTNEADHFPHNKEAEECIGAAISAIGPEAVLSVLPLNLGDNGTNTNTSGGGGPGRAWLLPLLRDNVRCAQLNYYKIKILPTVEFFRAQIENSSQRESMNNKIFQTIIDQVWSLLPRFCDLPRDLISAFDEKFATELADLMFAQVDLRPFICHAWKMLVTSNLSYRDGVSSSVSSFNANDDNNNNSNKNSNDNNDNNDNKDDVFLLLHQQEFPREEAAKNIEYLKSIASNILTVLFNVFSYTMPESRGFVLEAIEAYLQILPVPEIASTFDKVCGMLKTALDEEEEKKKKESSGALKKAASADSTPDTSVTMMDLIVAMAKYLPDTSHNALFSIFAITVSLESKPLLQKRSYRIITNLCESEQGKKSITKYIGDIESMLVKTADCTNQSSRSARLSVILLVLDILPSTDLFFIPSILQEIIMATKDVNEKTRGLSYQILIKMGHKMRNGGLVDNSKVPGFEPGAEPTQASLTEFFTMVSAGLAAQNPHMISATITAISCLVFEFRGDLPAETLVEIASTVELFLTHNSREIAKSAIGFVKVEVLSLPEEMVKQNLQELLTKLMRWSHEHKGHFKSKVKHIIERLIKKFGVEEVENAIPEEDQKLVANIKKARNRAKRKQELEKSTSSSSSSILLSSTGEGNSSKVSNKKNKKFVSAYEEALYDSDVSDDDEVDIYDEDAEKIKKGNRKFSQVIVESGDDPLDLLDRQALAHIHSSKSQRMVNSKSDKQALTKNGKLYISENGITEEDPLAKKSSGVDAYLDAVKQAPVRGQKNKLKFKKTKNGDDDIWSDDDNDDGNNNESKSKRQATTKHTKVLGKSKISKPKNKQKYKAQKKL</sequence>
<dbReference type="GeneID" id="73380026"/>
<dbReference type="PANTHER" id="PTHR48287">
    <property type="entry name" value="ARM REPEAT SUPERFAMILY PROTEIN"/>
    <property type="match status" value="1"/>
</dbReference>
<dbReference type="InterPro" id="IPR012978">
    <property type="entry name" value="HEAT_RRP12"/>
</dbReference>
<feature type="compositionally biased region" description="Basic residues" evidence="3">
    <location>
        <begin position="1261"/>
        <end position="1292"/>
    </location>
</feature>
<evidence type="ECO:0000313" key="7">
    <source>
        <dbReference type="Proteomes" id="UP001202479"/>
    </source>
</evidence>
<gene>
    <name evidence="6" type="ORF">KGF56_002409</name>
</gene>
<feature type="region of interest" description="Disordered" evidence="3">
    <location>
        <begin position="741"/>
        <end position="763"/>
    </location>
</feature>
<dbReference type="EMBL" id="JAHUZD010000086">
    <property type="protein sequence ID" value="KAI3404779.2"/>
    <property type="molecule type" value="Genomic_DNA"/>
</dbReference>
<comment type="subcellular location">
    <subcellularLocation>
        <location evidence="1">Nucleus</location>
    </subcellularLocation>
</comment>
<dbReference type="PANTHER" id="PTHR48287:SF1">
    <property type="entry name" value="ARM REPEAT SUPERFAMILY PROTEIN"/>
    <property type="match status" value="1"/>
</dbReference>
<dbReference type="InterPro" id="IPR016024">
    <property type="entry name" value="ARM-type_fold"/>
</dbReference>
<dbReference type="Pfam" id="PF25772">
    <property type="entry name" value="HEAT_RRP12_N"/>
    <property type="match status" value="1"/>
</dbReference>
<dbReference type="Pfam" id="PF08161">
    <property type="entry name" value="RRP12_HEAT"/>
    <property type="match status" value="2"/>
</dbReference>
<feature type="compositionally biased region" description="Low complexity" evidence="3">
    <location>
        <begin position="750"/>
        <end position="761"/>
    </location>
</feature>
<feature type="compositionally biased region" description="Low complexity" evidence="3">
    <location>
        <begin position="633"/>
        <end position="653"/>
    </location>
</feature>
<evidence type="ECO:0000256" key="2">
    <source>
        <dbReference type="ARBA" id="ARBA00023242"/>
    </source>
</evidence>
<evidence type="ECO:0000259" key="4">
    <source>
        <dbReference type="Pfam" id="PF08161"/>
    </source>
</evidence>